<name>A0A1A9RHC3_EIKCO</name>
<evidence type="ECO:0000313" key="2">
    <source>
        <dbReference type="EMBL" id="OAM18382.1"/>
    </source>
</evidence>
<protein>
    <recommendedName>
        <fullName evidence="4">DUF4124 domain-containing protein</fullName>
    </recommendedName>
</protein>
<feature type="signal peptide" evidence="1">
    <location>
        <begin position="1"/>
        <end position="22"/>
    </location>
</feature>
<dbReference type="Proteomes" id="UP000078003">
    <property type="component" value="Unassembled WGS sequence"/>
</dbReference>
<evidence type="ECO:0000313" key="3">
    <source>
        <dbReference type="Proteomes" id="UP000078003"/>
    </source>
</evidence>
<gene>
    <name evidence="2" type="ORF">A7P85_01510</name>
</gene>
<keyword evidence="1" id="KW-0732">Signal</keyword>
<comment type="caution">
    <text evidence="2">The sequence shown here is derived from an EMBL/GenBank/DDBJ whole genome shotgun (WGS) entry which is preliminary data.</text>
</comment>
<dbReference type="RefSeq" id="WP_064083570.1">
    <property type="nucleotide sequence ID" value="NZ_LXSF01000001.1"/>
</dbReference>
<accession>A0A1A9RHC3</accession>
<sequence length="168" mass="18515">MLRLSRLLLPALALCAVAVAHADLPAGLYLYQGNDGGNYRPASEPDAVPLPRSPSIHAERKVCIPADSQAWLQEQIRRLTTGLYPQGRFEERQTDHGRVYTLLNPTQAKPGLDAYTVSMMLKEDPQGRPVVAFSINSTDTERNSVHSTQVNQHYTYQGPSCPAEADSK</sequence>
<evidence type="ECO:0000256" key="1">
    <source>
        <dbReference type="SAM" id="SignalP"/>
    </source>
</evidence>
<reference evidence="3" key="1">
    <citation type="submission" date="2016-05" db="EMBL/GenBank/DDBJ databases">
        <title>Draft genome of Corynebacterium afermentans subsp. afermentans LCDC 88199T.</title>
        <authorList>
            <person name="Bernier A.-M."/>
            <person name="Bernard K."/>
        </authorList>
    </citation>
    <scope>NUCLEOTIDE SEQUENCE [LARGE SCALE GENOMIC DNA]</scope>
    <source>
        <strain evidence="3">NML01-0328</strain>
    </source>
</reference>
<proteinExistence type="predicted"/>
<dbReference type="AlphaFoldDB" id="A0A1A9RHC3"/>
<dbReference type="EMBL" id="LXSF01000001">
    <property type="protein sequence ID" value="OAM18382.1"/>
    <property type="molecule type" value="Genomic_DNA"/>
</dbReference>
<feature type="chain" id="PRO_5008395796" description="DUF4124 domain-containing protein" evidence="1">
    <location>
        <begin position="23"/>
        <end position="168"/>
    </location>
</feature>
<organism evidence="2 3">
    <name type="scientific">Eikenella corrodens</name>
    <dbReference type="NCBI Taxonomy" id="539"/>
    <lineage>
        <taxon>Bacteria</taxon>
        <taxon>Pseudomonadati</taxon>
        <taxon>Pseudomonadota</taxon>
        <taxon>Betaproteobacteria</taxon>
        <taxon>Neisseriales</taxon>
        <taxon>Neisseriaceae</taxon>
        <taxon>Eikenella</taxon>
    </lineage>
</organism>
<evidence type="ECO:0008006" key="4">
    <source>
        <dbReference type="Google" id="ProtNLM"/>
    </source>
</evidence>